<gene>
    <name evidence="8" type="ORF">BG04_5443</name>
</gene>
<dbReference type="EMBL" id="CP009920">
    <property type="protein sequence ID" value="AJI25052.1"/>
    <property type="molecule type" value="Genomic_DNA"/>
</dbReference>
<dbReference type="GO" id="GO:0005886">
    <property type="term" value="C:plasma membrane"/>
    <property type="evidence" value="ECO:0007669"/>
    <property type="project" value="UniProtKB-SubCell"/>
</dbReference>
<keyword evidence="8" id="KW-0012">Acyltransferase</keyword>
<comment type="subcellular location">
    <subcellularLocation>
        <location evidence="1">Cell membrane</location>
        <topology evidence="1">Multi-pass membrane protein</topology>
    </subcellularLocation>
</comment>
<dbReference type="RefSeq" id="WP_034650961.1">
    <property type="nucleotide sequence ID" value="NZ_BCVB01000011.1"/>
</dbReference>
<organism evidence="8 9">
    <name type="scientific">Priestia megaterium (strain ATCC 14581 / DSM 32 / CCUG 1817 / JCM 2506 / NBRC 15308 / NCIMB 9376 / NCTC 10342 / NRRL B-14308 / VKM B-512 / Ford 19)</name>
    <name type="common">Bacillus megaterium</name>
    <dbReference type="NCBI Taxonomy" id="1348623"/>
    <lineage>
        <taxon>Bacteria</taxon>
        <taxon>Bacillati</taxon>
        <taxon>Bacillota</taxon>
        <taxon>Bacilli</taxon>
        <taxon>Bacillales</taxon>
        <taxon>Bacillaceae</taxon>
        <taxon>Priestia</taxon>
    </lineage>
</organism>
<evidence type="ECO:0000256" key="6">
    <source>
        <dbReference type="ARBA" id="ARBA00023136"/>
    </source>
</evidence>
<dbReference type="GO" id="GO:0016413">
    <property type="term" value="F:O-acetyltransferase activity"/>
    <property type="evidence" value="ECO:0007669"/>
    <property type="project" value="TreeGrafter"/>
</dbReference>
<dbReference type="HOGENOM" id="CLU_055093_1_0_9"/>
<dbReference type="Pfam" id="PF01757">
    <property type="entry name" value="Acyl_transf_3"/>
    <property type="match status" value="1"/>
</dbReference>
<dbReference type="PANTHER" id="PTHR40074:SF2">
    <property type="entry name" value="O-ACETYLTRANSFERASE WECH"/>
    <property type="match status" value="1"/>
</dbReference>
<keyword evidence="4" id="KW-0812">Transmembrane</keyword>
<keyword evidence="5" id="KW-1133">Transmembrane helix</keyword>
<feature type="domain" description="Acyltransferase 3" evidence="7">
    <location>
        <begin position="4"/>
        <end position="341"/>
    </location>
</feature>
<dbReference type="AlphaFoldDB" id="A0A0B6AVB2"/>
<evidence type="ECO:0000256" key="3">
    <source>
        <dbReference type="ARBA" id="ARBA00022475"/>
    </source>
</evidence>
<keyword evidence="8" id="KW-0808">Transferase</keyword>
<protein>
    <submittedName>
        <fullName evidence="8">Acyltransferase family protein</fullName>
    </submittedName>
</protein>
<reference evidence="8 9" key="1">
    <citation type="journal article" date="2015" name="Genome Announc.">
        <title>Complete genome sequences for 35 biothreat assay-relevant bacillus species.</title>
        <authorList>
            <person name="Johnson S.L."/>
            <person name="Daligault H.E."/>
            <person name="Davenport K.W."/>
            <person name="Jaissle J."/>
            <person name="Frey K.G."/>
            <person name="Ladner J.T."/>
            <person name="Broomall S.M."/>
            <person name="Bishop-Lilly K.A."/>
            <person name="Bruce D.C."/>
            <person name="Gibbons H.S."/>
            <person name="Coyne S.R."/>
            <person name="Lo C.C."/>
            <person name="Meincke L."/>
            <person name="Munk A.C."/>
            <person name="Koroleva G.I."/>
            <person name="Rosenzweig C.N."/>
            <person name="Palacios G.F."/>
            <person name="Redden C.L."/>
            <person name="Minogue T.D."/>
            <person name="Chain P.S."/>
        </authorList>
    </citation>
    <scope>NUCLEOTIDE SEQUENCE [LARGE SCALE GENOMIC DNA]</scope>
    <source>
        <strain evidence="9">ATCC 14581 / DSM 32 / JCM 2506 / NBRC 15308 / NCIMB 9376 / NCTC 10342 / NRRL B-14308 / VKM B-512</strain>
    </source>
</reference>
<comment type="similarity">
    <text evidence="2">Belongs to the acyltransferase 3 family.</text>
</comment>
<evidence type="ECO:0000313" key="8">
    <source>
        <dbReference type="EMBL" id="AJI25052.1"/>
    </source>
</evidence>
<accession>A0A0B6AVB2</accession>
<evidence type="ECO:0000256" key="5">
    <source>
        <dbReference type="ARBA" id="ARBA00022989"/>
    </source>
</evidence>
<dbReference type="Proteomes" id="UP000031829">
    <property type="component" value="Chromosome"/>
</dbReference>
<evidence type="ECO:0000313" key="9">
    <source>
        <dbReference type="Proteomes" id="UP000031829"/>
    </source>
</evidence>
<keyword evidence="3" id="KW-1003">Cell membrane</keyword>
<dbReference type="PANTHER" id="PTHR40074">
    <property type="entry name" value="O-ACETYLTRANSFERASE WECH"/>
    <property type="match status" value="1"/>
</dbReference>
<dbReference type="GeneID" id="93643389"/>
<dbReference type="KEGG" id="bmeg:BG04_5443"/>
<keyword evidence="6" id="KW-0472">Membrane</keyword>
<dbReference type="InterPro" id="IPR002656">
    <property type="entry name" value="Acyl_transf_3_dom"/>
</dbReference>
<evidence type="ECO:0000259" key="7">
    <source>
        <dbReference type="Pfam" id="PF01757"/>
    </source>
</evidence>
<sequence>MERNYSIDFIKFFATVFVVCIHVNPSHDDFFLGNQENVLDVIVDTFARFAVPFFFIVSGYLFMNKIQKHPKPSAYLKKYTWNISKLYACWFIFYLLFGVVLRLFQNHGTLAERKDAVADYLTSSITFKDIFYYGSDTSGFQLWYLIALIWAVVIVFLFQRWKKIGLLMFISTVLYVTGLFGQSYSLFFPLSFQTRDALFFGLFYTVLGAMFALYGKQILSVLNARPMIYLASFFVFSALEIVERYWLVNIQHSKPGDYFISTIFLSASLFLFVLSSPSLGKNSFFSKVGKNSVGIYVVHICILNETYRLLRSIDSSFFTNSVVAYVLIVPAVFWCSYYLYRGIQWTKGKLHVKPHKHSFTKLQHK</sequence>
<evidence type="ECO:0000256" key="4">
    <source>
        <dbReference type="ARBA" id="ARBA00022692"/>
    </source>
</evidence>
<evidence type="ECO:0000256" key="2">
    <source>
        <dbReference type="ARBA" id="ARBA00007400"/>
    </source>
</evidence>
<name>A0A0B6AVB2_PRIM2</name>
<proteinExistence type="inferred from homology"/>
<dbReference type="GO" id="GO:0009246">
    <property type="term" value="P:enterobacterial common antigen biosynthetic process"/>
    <property type="evidence" value="ECO:0007669"/>
    <property type="project" value="TreeGrafter"/>
</dbReference>
<evidence type="ECO:0000256" key="1">
    <source>
        <dbReference type="ARBA" id="ARBA00004651"/>
    </source>
</evidence>